<evidence type="ECO:0000313" key="3">
    <source>
        <dbReference type="EMBL" id="RFA24825.1"/>
    </source>
</evidence>
<comment type="caution">
    <text evidence="3">The sequence shown here is derived from an EMBL/GenBank/DDBJ whole genome shotgun (WGS) entry which is preliminary data.</text>
</comment>
<dbReference type="EMBL" id="NBXE01000035">
    <property type="protein sequence ID" value="RFA24825.1"/>
    <property type="molecule type" value="Genomic_DNA"/>
</dbReference>
<dbReference type="InterPro" id="IPR001480">
    <property type="entry name" value="Bulb-type_lectin_dom"/>
</dbReference>
<dbReference type="SMART" id="SM00108">
    <property type="entry name" value="B_lectin"/>
    <property type="match status" value="1"/>
</dbReference>
<gene>
    <name evidence="3" type="ORF">B7R25_14720</name>
</gene>
<dbReference type="Gene3D" id="2.90.10.10">
    <property type="entry name" value="Bulb-type lectin domain"/>
    <property type="match status" value="1"/>
</dbReference>
<protein>
    <recommendedName>
        <fullName evidence="2">Bulb-type lectin domain-containing protein</fullName>
    </recommendedName>
</protein>
<organism evidence="3 4">
    <name type="scientific">Subtercola boreus</name>
    <dbReference type="NCBI Taxonomy" id="120213"/>
    <lineage>
        <taxon>Bacteria</taxon>
        <taxon>Bacillati</taxon>
        <taxon>Actinomycetota</taxon>
        <taxon>Actinomycetes</taxon>
        <taxon>Micrococcales</taxon>
        <taxon>Microbacteriaceae</taxon>
        <taxon>Subtercola</taxon>
    </lineage>
</organism>
<feature type="chain" id="PRO_5017600617" description="Bulb-type lectin domain-containing protein" evidence="1">
    <location>
        <begin position="31"/>
        <end position="156"/>
    </location>
</feature>
<keyword evidence="1" id="KW-0732">Signal</keyword>
<dbReference type="AlphaFoldDB" id="A0A3E0W7N3"/>
<dbReference type="RefSeq" id="WP_116419726.1">
    <property type="nucleotide sequence ID" value="NZ_NBXC01000030.1"/>
</dbReference>
<sequence>MKKTLRAFVAAPLISATLLAGALVPQAAHADGTLAEYKWSSDSGFTEFGLGAFWVESRTDNSKLVFQTDGNLVLYADSGRAVWQSRTYGRGAAKISLQSDGNVVVYRADNVALWASGVSRFVPTGTWSMVLLGTPGAPTITERNRLSGGTDFWRIP</sequence>
<dbReference type="Proteomes" id="UP000257080">
    <property type="component" value="Unassembled WGS sequence"/>
</dbReference>
<dbReference type="SUPFAM" id="SSF51110">
    <property type="entry name" value="alpha-D-mannose-specific plant lectins"/>
    <property type="match status" value="1"/>
</dbReference>
<proteinExistence type="predicted"/>
<feature type="signal peptide" evidence="1">
    <location>
        <begin position="1"/>
        <end position="30"/>
    </location>
</feature>
<feature type="domain" description="Bulb-type lectin" evidence="2">
    <location>
        <begin position="1"/>
        <end position="118"/>
    </location>
</feature>
<dbReference type="OrthoDB" id="516973at2"/>
<dbReference type="PROSITE" id="PS50927">
    <property type="entry name" value="BULB_LECTIN"/>
    <property type="match status" value="1"/>
</dbReference>
<name>A0A3E0W7N3_9MICO</name>
<evidence type="ECO:0000256" key="1">
    <source>
        <dbReference type="SAM" id="SignalP"/>
    </source>
</evidence>
<reference evidence="3 4" key="1">
    <citation type="submission" date="2017-04" db="EMBL/GenBank/DDBJ databases">
        <title>Comparative genome analysis of Subtercola boreus.</title>
        <authorList>
            <person name="Cho Y.-J."/>
            <person name="Cho A."/>
            <person name="Kim O.-S."/>
            <person name="Lee J.-I."/>
        </authorList>
    </citation>
    <scope>NUCLEOTIDE SEQUENCE [LARGE SCALE GENOMIC DNA]</scope>
    <source>
        <strain evidence="3 4">P28004</strain>
    </source>
</reference>
<dbReference type="InterPro" id="IPR036426">
    <property type="entry name" value="Bulb-type_lectin_dom_sf"/>
</dbReference>
<evidence type="ECO:0000313" key="4">
    <source>
        <dbReference type="Proteomes" id="UP000257080"/>
    </source>
</evidence>
<evidence type="ECO:0000259" key="2">
    <source>
        <dbReference type="PROSITE" id="PS50927"/>
    </source>
</evidence>
<accession>A0A3E0W7N3</accession>